<dbReference type="InterPro" id="IPR026564">
    <property type="entry name" value="Transcrip_reg_TACO1-like_dom3"/>
</dbReference>
<dbReference type="InterPro" id="IPR017856">
    <property type="entry name" value="Integrase-like_N"/>
</dbReference>
<evidence type="ECO:0000313" key="4">
    <source>
        <dbReference type="EMBL" id="KAF4505337.1"/>
    </source>
</evidence>
<comment type="caution">
    <text evidence="4">The sequence shown here is derived from an EMBL/GenBank/DDBJ whole genome shotgun (WGS) entry which is preliminary data.</text>
</comment>
<dbReference type="PANTHER" id="PTHR12532:SF0">
    <property type="entry name" value="TRANSLATIONAL ACTIVATOR OF CYTOCHROME C OXIDASE 1"/>
    <property type="match status" value="1"/>
</dbReference>
<dbReference type="InterPro" id="IPR048300">
    <property type="entry name" value="TACO1_YebC-like_2nd/3rd_dom"/>
</dbReference>
<dbReference type="InterPro" id="IPR002876">
    <property type="entry name" value="Transcrip_reg_TACO1-like"/>
</dbReference>
<sequence length="299" mass="32812">MRTAAAALSWCSTLSPTTRPVVCRKCHLRSFVTTAAPLSGHNKWSKTKHIKAVTDKKKMCERTAFTKLIAIYSRMYGEDVKFNPRMANAIAASNKAGVPKSLVEAAIARGQGRSVTGAELQALTMEVLLPPNLAFIADIETDNRQRTLKDVRFAVKKNGGVIGSTAFFFSRRGRVLLKPRRNGPTLSDMVEAAIELDGTDDMEQLQDGVFLAWTQPTSLMAITEALSDRFGLQVLDSDIIWAPNEDTSVSVDSLDMVKGLEVLLSGIREFPEVKAVFANVRQGSIAPDEWERVARLIDG</sequence>
<keyword evidence="5" id="KW-1185">Reference proteome</keyword>
<evidence type="ECO:0000256" key="1">
    <source>
        <dbReference type="ARBA" id="ARBA00008724"/>
    </source>
</evidence>
<dbReference type="EMBL" id="JAAVMX010000008">
    <property type="protein sequence ID" value="KAF4505337.1"/>
    <property type="molecule type" value="Genomic_DNA"/>
</dbReference>
<gene>
    <name evidence="4" type="ORF">G6O67_007295</name>
</gene>
<feature type="domain" description="TACO1/YebC-like second and third" evidence="2">
    <location>
        <begin position="121"/>
        <end position="280"/>
    </location>
</feature>
<dbReference type="Gene3D" id="3.30.70.980">
    <property type="match status" value="2"/>
</dbReference>
<dbReference type="SUPFAM" id="SSF75625">
    <property type="entry name" value="YebC-like"/>
    <property type="match status" value="1"/>
</dbReference>
<feature type="domain" description="TACO1/YebC-like N-terminal" evidence="3">
    <location>
        <begin position="42"/>
        <end position="112"/>
    </location>
</feature>
<evidence type="ECO:0000313" key="5">
    <source>
        <dbReference type="Proteomes" id="UP000557566"/>
    </source>
</evidence>
<evidence type="ECO:0000259" key="2">
    <source>
        <dbReference type="Pfam" id="PF01709"/>
    </source>
</evidence>
<dbReference type="Pfam" id="PF01709">
    <property type="entry name" value="Transcrip_reg"/>
    <property type="match status" value="1"/>
</dbReference>
<name>A0A8H4LUV9_9HYPO</name>
<evidence type="ECO:0000259" key="3">
    <source>
        <dbReference type="Pfam" id="PF20772"/>
    </source>
</evidence>
<comment type="similarity">
    <text evidence="1">Belongs to the TACO1 family.</text>
</comment>
<dbReference type="Gene3D" id="1.10.10.200">
    <property type="match status" value="1"/>
</dbReference>
<accession>A0A8H4LUV9</accession>
<reference evidence="4 5" key="1">
    <citation type="journal article" date="2020" name="Genome Biol. Evol.">
        <title>A new high-quality draft genome assembly of the Chinese cordyceps Ophiocordyceps sinensis.</title>
        <authorList>
            <person name="Shu R."/>
            <person name="Zhang J."/>
            <person name="Meng Q."/>
            <person name="Zhang H."/>
            <person name="Zhou G."/>
            <person name="Li M."/>
            <person name="Wu P."/>
            <person name="Zhao Y."/>
            <person name="Chen C."/>
            <person name="Qin Q."/>
        </authorList>
    </citation>
    <scope>NUCLEOTIDE SEQUENCE [LARGE SCALE GENOMIC DNA]</scope>
    <source>
        <strain evidence="4 5">IOZ07</strain>
    </source>
</reference>
<organism evidence="4 5">
    <name type="scientific">Ophiocordyceps sinensis</name>
    <dbReference type="NCBI Taxonomy" id="72228"/>
    <lineage>
        <taxon>Eukaryota</taxon>
        <taxon>Fungi</taxon>
        <taxon>Dikarya</taxon>
        <taxon>Ascomycota</taxon>
        <taxon>Pezizomycotina</taxon>
        <taxon>Sordariomycetes</taxon>
        <taxon>Hypocreomycetidae</taxon>
        <taxon>Hypocreales</taxon>
        <taxon>Ophiocordycipitaceae</taxon>
        <taxon>Ophiocordyceps</taxon>
    </lineage>
</organism>
<dbReference type="GO" id="GO:0005739">
    <property type="term" value="C:mitochondrion"/>
    <property type="evidence" value="ECO:0007669"/>
    <property type="project" value="TreeGrafter"/>
</dbReference>
<dbReference type="AlphaFoldDB" id="A0A8H4LUV9"/>
<protein>
    <recommendedName>
        <fullName evidence="6">DUF28 domain protein</fullName>
    </recommendedName>
</protein>
<proteinExistence type="inferred from homology"/>
<dbReference type="Proteomes" id="UP000557566">
    <property type="component" value="Unassembled WGS sequence"/>
</dbReference>
<dbReference type="InterPro" id="IPR029072">
    <property type="entry name" value="YebC-like"/>
</dbReference>
<dbReference type="Pfam" id="PF20772">
    <property type="entry name" value="TACO1_YebC_N"/>
    <property type="match status" value="1"/>
</dbReference>
<evidence type="ECO:0008006" key="6">
    <source>
        <dbReference type="Google" id="ProtNLM"/>
    </source>
</evidence>
<dbReference type="InterPro" id="IPR049083">
    <property type="entry name" value="TACO1_YebC_N"/>
</dbReference>
<dbReference type="PANTHER" id="PTHR12532">
    <property type="entry name" value="TRANSLATIONAL ACTIVATOR OF CYTOCHROME C OXIDASE 1"/>
    <property type="match status" value="1"/>
</dbReference>
<dbReference type="OrthoDB" id="2017544at2759"/>